<dbReference type="PANTHER" id="PTHR48476">
    <property type="entry name" value="SHORT-CHAIN DEHYDROGENASE TIC 32, CHLOROPLASTIC-LIKE"/>
    <property type="match status" value="1"/>
</dbReference>
<evidence type="ECO:0000313" key="2">
    <source>
        <dbReference type="Proteomes" id="UP000593561"/>
    </source>
</evidence>
<accession>A0A7J8RR09</accession>
<dbReference type="EMBL" id="JABFAC010000006">
    <property type="protein sequence ID" value="MBA0616033.1"/>
    <property type="molecule type" value="Genomic_DNA"/>
</dbReference>
<comment type="caution">
    <text evidence="1">The sequence shown here is derived from an EMBL/GenBank/DDBJ whole genome shotgun (WGS) entry which is preliminary data.</text>
</comment>
<name>A0A7J8RR09_GOSDV</name>
<keyword evidence="2" id="KW-1185">Reference proteome</keyword>
<dbReference type="Gene3D" id="3.40.50.720">
    <property type="entry name" value="NAD(P)-binding Rossmann-like Domain"/>
    <property type="match status" value="1"/>
</dbReference>
<proteinExistence type="predicted"/>
<evidence type="ECO:0000313" key="1">
    <source>
        <dbReference type="EMBL" id="MBA0616033.1"/>
    </source>
</evidence>
<sequence length="61" mass="6781">MELDLSSMASVRKFESDFSSSDPPLNLLINNARIIGIPFTLSKDKIELLFATNHIGMLAEK</sequence>
<dbReference type="PANTHER" id="PTHR48476:SF1">
    <property type="entry name" value="SHORT-CHAIN DEHYDROGENASE TIC 32, CHLOROPLASTIC-LIKE"/>
    <property type="match status" value="1"/>
</dbReference>
<reference evidence="1 2" key="1">
    <citation type="journal article" date="2019" name="Genome Biol. Evol.">
        <title>Insights into the evolution of the New World diploid cottons (Gossypium, subgenus Houzingenia) based on genome sequencing.</title>
        <authorList>
            <person name="Grover C.E."/>
            <person name="Arick M.A. 2nd"/>
            <person name="Thrash A."/>
            <person name="Conover J.L."/>
            <person name="Sanders W.S."/>
            <person name="Peterson D.G."/>
            <person name="Frelichowski J.E."/>
            <person name="Scheffler J.A."/>
            <person name="Scheffler B.E."/>
            <person name="Wendel J.F."/>
        </authorList>
    </citation>
    <scope>NUCLEOTIDE SEQUENCE [LARGE SCALE GENOMIC DNA]</scope>
    <source>
        <strain evidence="1">27</strain>
        <tissue evidence="1">Leaf</tissue>
    </source>
</reference>
<protein>
    <submittedName>
        <fullName evidence="1">Uncharacterized protein</fullName>
    </submittedName>
</protein>
<dbReference type="InterPro" id="IPR036291">
    <property type="entry name" value="NAD(P)-bd_dom_sf"/>
</dbReference>
<dbReference type="Proteomes" id="UP000593561">
    <property type="component" value="Unassembled WGS sequence"/>
</dbReference>
<dbReference type="AlphaFoldDB" id="A0A7J8RR09"/>
<dbReference type="InterPro" id="IPR055280">
    <property type="entry name" value="TIC32"/>
</dbReference>
<gene>
    <name evidence="1" type="ORF">Godav_016121</name>
</gene>
<dbReference type="SUPFAM" id="SSF51735">
    <property type="entry name" value="NAD(P)-binding Rossmann-fold domains"/>
    <property type="match status" value="1"/>
</dbReference>
<organism evidence="1 2">
    <name type="scientific">Gossypium davidsonii</name>
    <name type="common">Davidson's cotton</name>
    <name type="synonym">Gossypium klotzschianum subsp. davidsonii</name>
    <dbReference type="NCBI Taxonomy" id="34287"/>
    <lineage>
        <taxon>Eukaryota</taxon>
        <taxon>Viridiplantae</taxon>
        <taxon>Streptophyta</taxon>
        <taxon>Embryophyta</taxon>
        <taxon>Tracheophyta</taxon>
        <taxon>Spermatophyta</taxon>
        <taxon>Magnoliopsida</taxon>
        <taxon>eudicotyledons</taxon>
        <taxon>Gunneridae</taxon>
        <taxon>Pentapetalae</taxon>
        <taxon>rosids</taxon>
        <taxon>malvids</taxon>
        <taxon>Malvales</taxon>
        <taxon>Malvaceae</taxon>
        <taxon>Malvoideae</taxon>
        <taxon>Gossypium</taxon>
    </lineage>
</organism>